<feature type="region of interest" description="Disordered" evidence="1">
    <location>
        <begin position="171"/>
        <end position="197"/>
    </location>
</feature>
<proteinExistence type="predicted"/>
<dbReference type="STRING" id="351656.Xvie_03827"/>
<protein>
    <submittedName>
        <fullName evidence="2">Structural protein</fullName>
    </submittedName>
</protein>
<dbReference type="Proteomes" id="UP000194350">
    <property type="component" value="Unassembled WGS sequence"/>
</dbReference>
<gene>
    <name evidence="2" type="ORF">Xvie_03827</name>
</gene>
<feature type="compositionally biased region" description="Polar residues" evidence="1">
    <location>
        <begin position="395"/>
        <end position="413"/>
    </location>
</feature>
<accession>A0A1Y2S6N1</accession>
<evidence type="ECO:0000313" key="2">
    <source>
        <dbReference type="EMBL" id="OTA14308.1"/>
    </source>
</evidence>
<comment type="caution">
    <text evidence="2">The sequence shown here is derived from an EMBL/GenBank/DDBJ whole genome shotgun (WGS) entry which is preliminary data.</text>
</comment>
<dbReference type="EMBL" id="MUBJ01000037">
    <property type="protein sequence ID" value="OTA14308.1"/>
    <property type="molecule type" value="Genomic_DNA"/>
</dbReference>
<reference evidence="2 3" key="1">
    <citation type="submission" date="2016-10" db="EMBL/GenBank/DDBJ databases">
        <title>Systematic genetic and metabolomic analysis of Xenorhabdus and Photorhabdus spp., highlights the requirements for a dual symbiotic and pathogenic life style.</title>
        <authorList>
            <person name="Tobias N.J."/>
            <person name="Wolff H."/>
            <person name="Djahanschiri B."/>
            <person name="Pidot S.J."/>
            <person name="Stinear T.P."/>
            <person name="Ebersberger I."/>
            <person name="Bode H.B."/>
        </authorList>
    </citation>
    <scope>NUCLEOTIDE SEQUENCE [LARGE SCALE GENOMIC DNA]</scope>
    <source>
        <strain evidence="2 3">DSM 22392</strain>
    </source>
</reference>
<keyword evidence="3" id="KW-1185">Reference proteome</keyword>
<evidence type="ECO:0000313" key="3">
    <source>
        <dbReference type="Proteomes" id="UP000194350"/>
    </source>
</evidence>
<sequence>MKLGLTPEILALLREGKIQERLDKAKKYGQAITEEENQKLTDFNTEANEVGARIDGMWNRTKIDAATWFLDKGKEAEKTPAWQTIKDIRMRESDTADNFYHGNKEKDIVKRAIRDKEFISQLTFMEEFRLLREKPDENLQKKLNDRYGESWERQKKAHEAKSSAPKILALPKYEEPNYPNPLKNSAKLPRGIRNNNPGNLIAAPNAVGKDYGKTHTYVKFGTAHDGISAMARQIMLDAERGLNTITSLLYKYAHPKARNNTPAYIERVSNQTGYGPNQPINMHDPKELKKVMGAMIVVENNSNPYSDEQMSAGINDAIHDNRWSGLRNPQILREQRQQYSNSEQKQPFPSLYSKKKDIESEVEIAKGMAKAFQEAIGDKPFQMEISLVNDKTGERQQFNSKSGGRVTTSMRYP</sequence>
<name>A0A1Y2S6N1_9GAMM</name>
<feature type="region of interest" description="Disordered" evidence="1">
    <location>
        <begin position="392"/>
        <end position="413"/>
    </location>
</feature>
<evidence type="ECO:0000256" key="1">
    <source>
        <dbReference type="SAM" id="MobiDB-lite"/>
    </source>
</evidence>
<organism evidence="2 3">
    <name type="scientific">Xenorhabdus vietnamensis</name>
    <dbReference type="NCBI Taxonomy" id="351656"/>
    <lineage>
        <taxon>Bacteria</taxon>
        <taxon>Pseudomonadati</taxon>
        <taxon>Pseudomonadota</taxon>
        <taxon>Gammaproteobacteria</taxon>
        <taxon>Enterobacterales</taxon>
        <taxon>Morganellaceae</taxon>
        <taxon>Xenorhabdus</taxon>
    </lineage>
</organism>
<dbReference type="OrthoDB" id="8019720at2"/>
<dbReference type="AlphaFoldDB" id="A0A1Y2S6N1"/>